<sequence>MPFHIAEHQLIGSVVLILSLIGLIKDQWFLANTRKGQRLTRSLGATRALWVLRLIFITGVLFGGALAAGWIQPVQWD</sequence>
<keyword evidence="1" id="KW-0472">Membrane</keyword>
<evidence type="ECO:0000313" key="3">
    <source>
        <dbReference type="Proteomes" id="UP000316855"/>
    </source>
</evidence>
<dbReference type="Proteomes" id="UP000316855">
    <property type="component" value="Chromosome"/>
</dbReference>
<dbReference type="KEGG" id="gax:Pan161_36150"/>
<protein>
    <submittedName>
        <fullName evidence="2">Uncharacterized protein</fullName>
    </submittedName>
</protein>
<keyword evidence="3" id="KW-1185">Reference proteome</keyword>
<keyword evidence="1" id="KW-0812">Transmembrane</keyword>
<feature type="transmembrane region" description="Helical" evidence="1">
    <location>
        <begin position="12"/>
        <end position="30"/>
    </location>
</feature>
<dbReference type="RefSeq" id="WP_145229219.1">
    <property type="nucleotide sequence ID" value="NZ_CP036343.1"/>
</dbReference>
<keyword evidence="1" id="KW-1133">Transmembrane helix</keyword>
<gene>
    <name evidence="2" type="ORF">Pan161_36150</name>
</gene>
<evidence type="ECO:0000313" key="2">
    <source>
        <dbReference type="EMBL" id="QDT91951.1"/>
    </source>
</evidence>
<organism evidence="2 3">
    <name type="scientific">Gimesia algae</name>
    <dbReference type="NCBI Taxonomy" id="2527971"/>
    <lineage>
        <taxon>Bacteria</taxon>
        <taxon>Pseudomonadati</taxon>
        <taxon>Planctomycetota</taxon>
        <taxon>Planctomycetia</taxon>
        <taxon>Planctomycetales</taxon>
        <taxon>Planctomycetaceae</taxon>
        <taxon>Gimesia</taxon>
    </lineage>
</organism>
<evidence type="ECO:0000256" key="1">
    <source>
        <dbReference type="SAM" id="Phobius"/>
    </source>
</evidence>
<accession>A0A517VG14</accession>
<dbReference type="OrthoDB" id="288444at2"/>
<proteinExistence type="predicted"/>
<reference evidence="2 3" key="1">
    <citation type="submission" date="2019-02" db="EMBL/GenBank/DDBJ databases">
        <title>Deep-cultivation of Planctomycetes and their phenomic and genomic characterization uncovers novel biology.</title>
        <authorList>
            <person name="Wiegand S."/>
            <person name="Jogler M."/>
            <person name="Boedeker C."/>
            <person name="Pinto D."/>
            <person name="Vollmers J."/>
            <person name="Rivas-Marin E."/>
            <person name="Kohn T."/>
            <person name="Peeters S.H."/>
            <person name="Heuer A."/>
            <person name="Rast P."/>
            <person name="Oberbeckmann S."/>
            <person name="Bunk B."/>
            <person name="Jeske O."/>
            <person name="Meyerdierks A."/>
            <person name="Storesund J.E."/>
            <person name="Kallscheuer N."/>
            <person name="Luecker S."/>
            <person name="Lage O.M."/>
            <person name="Pohl T."/>
            <person name="Merkel B.J."/>
            <person name="Hornburger P."/>
            <person name="Mueller R.-W."/>
            <person name="Bruemmer F."/>
            <person name="Labrenz M."/>
            <person name="Spormann A.M."/>
            <person name="Op den Camp H."/>
            <person name="Overmann J."/>
            <person name="Amann R."/>
            <person name="Jetten M.S.M."/>
            <person name="Mascher T."/>
            <person name="Medema M.H."/>
            <person name="Devos D.P."/>
            <person name="Kaster A.-K."/>
            <person name="Ovreas L."/>
            <person name="Rohde M."/>
            <person name="Galperin M.Y."/>
            <person name="Jogler C."/>
        </authorList>
    </citation>
    <scope>NUCLEOTIDE SEQUENCE [LARGE SCALE GENOMIC DNA]</scope>
    <source>
        <strain evidence="2 3">Pan161</strain>
    </source>
</reference>
<dbReference type="AlphaFoldDB" id="A0A517VG14"/>
<dbReference type="EMBL" id="CP036343">
    <property type="protein sequence ID" value="QDT91951.1"/>
    <property type="molecule type" value="Genomic_DNA"/>
</dbReference>
<feature type="transmembrane region" description="Helical" evidence="1">
    <location>
        <begin position="50"/>
        <end position="71"/>
    </location>
</feature>
<name>A0A517VG14_9PLAN</name>